<name>A0A810L5V2_9ACTN</name>
<dbReference type="Gene3D" id="3.40.50.300">
    <property type="entry name" value="P-loop containing nucleotide triphosphate hydrolases"/>
    <property type="match status" value="1"/>
</dbReference>
<gene>
    <name evidence="2" type="ORF">Asera_45670</name>
</gene>
<dbReference type="SUPFAM" id="SSF52540">
    <property type="entry name" value="P-loop containing nucleoside triphosphate hydrolases"/>
    <property type="match status" value="1"/>
</dbReference>
<feature type="domain" description="HTH luxR-type" evidence="1">
    <location>
        <begin position="1"/>
        <end position="63"/>
    </location>
</feature>
<dbReference type="SMART" id="SM00421">
    <property type="entry name" value="HTH_LUXR"/>
    <property type="match status" value="1"/>
</dbReference>
<dbReference type="InterPro" id="IPR027417">
    <property type="entry name" value="P-loop_NTPase"/>
</dbReference>
<dbReference type="AlphaFoldDB" id="A0A810L5V2"/>
<dbReference type="OrthoDB" id="33864at2"/>
<dbReference type="InterPro" id="IPR000792">
    <property type="entry name" value="Tscrpt_reg_LuxR_C"/>
</dbReference>
<dbReference type="PANTHER" id="PTHR47691">
    <property type="entry name" value="REGULATOR-RELATED"/>
    <property type="match status" value="1"/>
</dbReference>
<reference evidence="2" key="1">
    <citation type="submission" date="2020-08" db="EMBL/GenBank/DDBJ databases">
        <title>Whole genome shotgun sequence of Actinocatenispora sera NBRC 101916.</title>
        <authorList>
            <person name="Komaki H."/>
            <person name="Tamura T."/>
        </authorList>
    </citation>
    <scope>NUCLEOTIDE SEQUENCE</scope>
    <source>
        <strain evidence="2">NBRC 101916</strain>
    </source>
</reference>
<evidence type="ECO:0000313" key="2">
    <source>
        <dbReference type="EMBL" id="BCJ30459.1"/>
    </source>
</evidence>
<accession>A0A810L5V2</accession>
<dbReference type="EMBL" id="AP023354">
    <property type="protein sequence ID" value="BCJ30459.1"/>
    <property type="molecule type" value="Genomic_DNA"/>
</dbReference>
<dbReference type="PANTHER" id="PTHR47691:SF3">
    <property type="entry name" value="HTH-TYPE TRANSCRIPTIONAL REGULATOR RV0890C-RELATED"/>
    <property type="match status" value="1"/>
</dbReference>
<dbReference type="KEGG" id="aser:Asera_45670"/>
<dbReference type="Proteomes" id="UP000680750">
    <property type="component" value="Chromosome"/>
</dbReference>
<keyword evidence="3" id="KW-1185">Reference proteome</keyword>
<evidence type="ECO:0000259" key="1">
    <source>
        <dbReference type="PROSITE" id="PS50043"/>
    </source>
</evidence>
<sequence length="919" mass="93512">MNTAVSAREAEVLRLLGEHLSNAEIAARLVISVRTVESHVSSLLRKLDAPDRRALARYAPPVGGRAPLPAPVTSLVGRGRERAELAGLLVEHRQVTAVGPGGVGKTRLALSVAAQLADGYADGVGFVDLVPVTEPGLVAAAVADACGLGERPGVGMVESVLADLADRRMLLVLDNCEQVREAVAPFVERLLAACPRVTVLATSRAPLSAPYEQVYRVPPLSLAGGADSEAVALFVARAGAAAGRRPGPELAAGIAALCGRLDGVALAIELAAVRWPTLGLDGLTAGLSDQLRLLAGGRRAAARHASVAAALDWSHDLLAPADQQLLHRVSVFVGPFGVPAAAQVCGSPAGAVADGLGRLAEQSLLQVTTVAGGTGYRALASIRQYGLRRLAEAGGEVEARDRHLDWCLAVAGELTVVGPGWRARFDAVADELRAALGWAAGRPARRAAAYRLARELAGLTFGRNLVGESQALYEQAAALADDPALAAAALRSAAAVAGCRMRGDDAYRLRLAAAAAARSAGDAAAAAVDTASAASDAYRFAGSFVRPPEPARVVALVDAARESAGGDPAARAAVALAEAGVLADAYGGADGPATIAVPEALSAAHRAVGLAAATGDPLAESAALEALLSAQSWDGAPFAAADTARRRIVLVTDLAATPAAAHELTDALGEAAEASLGVGDLPAARGFARRLAAHPLLAEDGHRATSRLLVAGSLAVDVDEVLAASVRFRDGWRRAGSPAQPALGSAVAGVAMIHGLRGDRAAADEWRAVLGRLGAAPGRSHGYGAVFDAMLLLHRGDAAAAAERLAPEPDRVWRWVTWLWLHWYVALRAEAAVLAGAGEARDRVAAAARIVTGNPVAEAMVARAAALLAGERAAVLATSAALAAAGCRYQAARSLLLAGGEDAARGVAALGRLGVAARF</sequence>
<dbReference type="RefSeq" id="WP_157034786.1">
    <property type="nucleotide sequence ID" value="NZ_AP023354.1"/>
</dbReference>
<proteinExistence type="predicted"/>
<dbReference type="InterPro" id="IPR016032">
    <property type="entry name" value="Sig_transdc_resp-reg_C-effctor"/>
</dbReference>
<dbReference type="CDD" id="cd06170">
    <property type="entry name" value="LuxR_C_like"/>
    <property type="match status" value="1"/>
</dbReference>
<dbReference type="SUPFAM" id="SSF46894">
    <property type="entry name" value="C-terminal effector domain of the bipartite response regulators"/>
    <property type="match status" value="1"/>
</dbReference>
<evidence type="ECO:0000313" key="3">
    <source>
        <dbReference type="Proteomes" id="UP000680750"/>
    </source>
</evidence>
<dbReference type="InterPro" id="IPR036388">
    <property type="entry name" value="WH-like_DNA-bd_sf"/>
</dbReference>
<dbReference type="InterPro" id="IPR058852">
    <property type="entry name" value="HTH_77"/>
</dbReference>
<protein>
    <recommendedName>
        <fullName evidence="1">HTH luxR-type domain-containing protein</fullName>
    </recommendedName>
</protein>
<dbReference type="Pfam" id="PF00196">
    <property type="entry name" value="GerE"/>
    <property type="match status" value="1"/>
</dbReference>
<dbReference type="Gene3D" id="1.10.10.10">
    <property type="entry name" value="Winged helix-like DNA-binding domain superfamily/Winged helix DNA-binding domain"/>
    <property type="match status" value="1"/>
</dbReference>
<dbReference type="PRINTS" id="PR00038">
    <property type="entry name" value="HTHLUXR"/>
</dbReference>
<dbReference type="PROSITE" id="PS50043">
    <property type="entry name" value="HTH_LUXR_2"/>
    <property type="match status" value="1"/>
</dbReference>
<dbReference type="Pfam" id="PF25872">
    <property type="entry name" value="HTH_77"/>
    <property type="match status" value="1"/>
</dbReference>
<dbReference type="GO" id="GO:0006355">
    <property type="term" value="P:regulation of DNA-templated transcription"/>
    <property type="evidence" value="ECO:0007669"/>
    <property type="project" value="InterPro"/>
</dbReference>
<dbReference type="GO" id="GO:0003677">
    <property type="term" value="F:DNA binding"/>
    <property type="evidence" value="ECO:0007669"/>
    <property type="project" value="InterPro"/>
</dbReference>
<organism evidence="2 3">
    <name type="scientific">Actinocatenispora sera</name>
    <dbReference type="NCBI Taxonomy" id="390989"/>
    <lineage>
        <taxon>Bacteria</taxon>
        <taxon>Bacillati</taxon>
        <taxon>Actinomycetota</taxon>
        <taxon>Actinomycetes</taxon>
        <taxon>Micromonosporales</taxon>
        <taxon>Micromonosporaceae</taxon>
        <taxon>Actinocatenispora</taxon>
    </lineage>
</organism>